<sequence length="242" mass="27185">MPGRTADAHDGDPNPKPAHAPTTSTPSVSLLPPQPAPSALQSHVLFWDRDADNIITPTDVYTGFRSLGFSVPFSLGSLLIPLFFSYPTRLAHSWIPDPLFRIHISSIHKAKHGSDTGIYDNDGRFRPLLFEELFAKFDGSGVGGLSYEELGMLLAKDRCAADPAGWSFAFMEWSTTWLLLQKEGRVWKEDLRQCYDGSLFWRIREERAGPKGWTQGYGWKDFFKGLGYGGTWKEWKVGKGDR</sequence>
<dbReference type="InterPro" id="IPR018247">
    <property type="entry name" value="EF_Hand_1_Ca_BS"/>
</dbReference>
<evidence type="ECO:0000256" key="1">
    <source>
        <dbReference type="ARBA" id="ARBA00006765"/>
    </source>
</evidence>
<dbReference type="Proteomes" id="UP000192927">
    <property type="component" value="Unassembled WGS sequence"/>
</dbReference>
<accession>A0A1W5CVP6</accession>
<dbReference type="EMBL" id="FWEW01000443">
    <property type="protein sequence ID" value="SLM34933.1"/>
    <property type="molecule type" value="Genomic_DNA"/>
</dbReference>
<feature type="compositionally biased region" description="Low complexity" evidence="2">
    <location>
        <begin position="26"/>
        <end position="36"/>
    </location>
</feature>
<proteinExistence type="inferred from homology"/>
<dbReference type="AlphaFoldDB" id="A0A1W5CVP6"/>
<dbReference type="GO" id="GO:0004497">
    <property type="term" value="F:monooxygenase activity"/>
    <property type="evidence" value="ECO:0007669"/>
    <property type="project" value="TreeGrafter"/>
</dbReference>
<feature type="region of interest" description="Disordered" evidence="2">
    <location>
        <begin position="1"/>
        <end position="36"/>
    </location>
</feature>
<dbReference type="InterPro" id="IPR007736">
    <property type="entry name" value="Caleosin-related"/>
</dbReference>
<dbReference type="PROSITE" id="PS00018">
    <property type="entry name" value="EF_HAND_1"/>
    <property type="match status" value="1"/>
</dbReference>
<comment type="similarity">
    <text evidence="1">Belongs to the caleosin family.</text>
</comment>
<evidence type="ECO:0000313" key="3">
    <source>
        <dbReference type="EMBL" id="SLM34933.1"/>
    </source>
</evidence>
<keyword evidence="4" id="KW-1185">Reference proteome</keyword>
<reference evidence="4" key="1">
    <citation type="submission" date="2017-03" db="EMBL/GenBank/DDBJ databases">
        <authorList>
            <person name="Sharma R."/>
            <person name="Thines M."/>
        </authorList>
    </citation>
    <scope>NUCLEOTIDE SEQUENCE [LARGE SCALE GENOMIC DNA]</scope>
</reference>
<name>A0A1W5CVP6_9LECA</name>
<protein>
    <submittedName>
        <fullName evidence="3">EF-Hand 1, calcium-binding site</fullName>
    </submittedName>
</protein>
<dbReference type="Pfam" id="PF05042">
    <property type="entry name" value="Caleosin"/>
    <property type="match status" value="1"/>
</dbReference>
<evidence type="ECO:0000313" key="4">
    <source>
        <dbReference type="Proteomes" id="UP000192927"/>
    </source>
</evidence>
<evidence type="ECO:0000256" key="2">
    <source>
        <dbReference type="SAM" id="MobiDB-lite"/>
    </source>
</evidence>
<dbReference type="PANTHER" id="PTHR31495">
    <property type="entry name" value="PEROXYGENASE 3-RELATED"/>
    <property type="match status" value="1"/>
</dbReference>
<organism evidence="3 4">
    <name type="scientific">Lasallia pustulata</name>
    <dbReference type="NCBI Taxonomy" id="136370"/>
    <lineage>
        <taxon>Eukaryota</taxon>
        <taxon>Fungi</taxon>
        <taxon>Dikarya</taxon>
        <taxon>Ascomycota</taxon>
        <taxon>Pezizomycotina</taxon>
        <taxon>Lecanoromycetes</taxon>
        <taxon>OSLEUM clade</taxon>
        <taxon>Umbilicariomycetidae</taxon>
        <taxon>Umbilicariales</taxon>
        <taxon>Umbilicariaceae</taxon>
        <taxon>Lasallia</taxon>
    </lineage>
</organism>
<feature type="compositionally biased region" description="Basic and acidic residues" evidence="2">
    <location>
        <begin position="1"/>
        <end position="13"/>
    </location>
</feature>
<dbReference type="PANTHER" id="PTHR31495:SF0">
    <property type="entry name" value="BINDING PROTEIN CALEOSIN, PUTATIVE (AFU_ORTHOLOGUE AFUA_5G13750)-RELATED"/>
    <property type="match status" value="1"/>
</dbReference>
<dbReference type="GO" id="GO:0005509">
    <property type="term" value="F:calcium ion binding"/>
    <property type="evidence" value="ECO:0007669"/>
    <property type="project" value="TreeGrafter"/>
</dbReference>